<accession>A0ABU5ESA5</accession>
<feature type="domain" description="DUF1559" evidence="1">
    <location>
        <begin position="31"/>
        <end position="104"/>
    </location>
</feature>
<gene>
    <name evidence="2" type="ORF">R5W23_000058</name>
</gene>
<dbReference type="PANTHER" id="PTHR30093:SF2">
    <property type="entry name" value="TYPE II SECRETION SYSTEM PROTEIN H"/>
    <property type="match status" value="1"/>
</dbReference>
<dbReference type="SUPFAM" id="SSF54523">
    <property type="entry name" value="Pili subunits"/>
    <property type="match status" value="1"/>
</dbReference>
<evidence type="ECO:0000259" key="1">
    <source>
        <dbReference type="Pfam" id="PF07596"/>
    </source>
</evidence>
<proteinExistence type="predicted"/>
<dbReference type="PANTHER" id="PTHR30093">
    <property type="entry name" value="GENERAL SECRETION PATHWAY PROTEIN G"/>
    <property type="match status" value="1"/>
</dbReference>
<reference evidence="3" key="1">
    <citation type="journal article" date="2023" name="Mar. Drugs">
        <title>Gemmata algarum, a Novel Planctomycete Isolated from an Algal Mat, Displays Antimicrobial Activity.</title>
        <authorList>
            <person name="Kumar G."/>
            <person name="Kallscheuer N."/>
            <person name="Kashif M."/>
            <person name="Ahamad S."/>
            <person name="Jagadeeshwari U."/>
            <person name="Pannikurungottu S."/>
            <person name="Haufschild T."/>
            <person name="Kabuu M."/>
            <person name="Sasikala C."/>
            <person name="Jogler C."/>
            <person name="Ramana C."/>
        </authorList>
    </citation>
    <scope>NUCLEOTIDE SEQUENCE [LARGE SCALE GENOMIC DNA]</scope>
    <source>
        <strain evidence="3">JC673</strain>
    </source>
</reference>
<dbReference type="PROSITE" id="PS00409">
    <property type="entry name" value="PROKAR_NTER_METHYL"/>
    <property type="match status" value="1"/>
</dbReference>
<protein>
    <submittedName>
        <fullName evidence="2">DUF1559 domain-containing protein</fullName>
    </submittedName>
</protein>
<sequence>MPRKSGFTLLELLVAIAIIAVLIALLLPAVQRVRDTAVKMRSTNNLRQMQMALHNFASTNSDRVPALNGDPSGPNPNKNVHGAILPFVEEGALYQKVYHSQPGQTDLFVRIFLSPGDPSFDPTFARSGPTSYAANAWAFRMGYTLTASYPDGTSNTIAFGEHYSYCGRTTGNESHFIWWQHSAGNQFRRPSFADHGPLFMTSPPGYDVTEGDVYPITRGNPPVSGPAFLPIGPVRNDTPPGTVLPPITTPFQTRPALEDCHGMIPQTPHRSGMLTALMDGSVRTLAPGIAPATFWGAVTPSAGEILADW</sequence>
<dbReference type="InterPro" id="IPR012902">
    <property type="entry name" value="N_methyl_site"/>
</dbReference>
<evidence type="ECO:0000313" key="2">
    <source>
        <dbReference type="EMBL" id="MDY3557532.1"/>
    </source>
</evidence>
<keyword evidence="3" id="KW-1185">Reference proteome</keyword>
<dbReference type="Gene3D" id="3.30.700.10">
    <property type="entry name" value="Glycoprotein, Type 4 Pilin"/>
    <property type="match status" value="1"/>
</dbReference>
<comment type="caution">
    <text evidence="2">The sequence shown here is derived from an EMBL/GenBank/DDBJ whole genome shotgun (WGS) entry which is preliminary data.</text>
</comment>
<dbReference type="Proteomes" id="UP001272242">
    <property type="component" value="Unassembled WGS sequence"/>
</dbReference>
<dbReference type="EMBL" id="JAXBLV010000001">
    <property type="protein sequence ID" value="MDY3557532.1"/>
    <property type="molecule type" value="Genomic_DNA"/>
</dbReference>
<organism evidence="2 3">
    <name type="scientific">Gemmata algarum</name>
    <dbReference type="NCBI Taxonomy" id="2975278"/>
    <lineage>
        <taxon>Bacteria</taxon>
        <taxon>Pseudomonadati</taxon>
        <taxon>Planctomycetota</taxon>
        <taxon>Planctomycetia</taxon>
        <taxon>Gemmatales</taxon>
        <taxon>Gemmataceae</taxon>
        <taxon>Gemmata</taxon>
    </lineage>
</organism>
<dbReference type="RefSeq" id="WP_320684592.1">
    <property type="nucleotide sequence ID" value="NZ_JAXBLV010000001.1"/>
</dbReference>
<dbReference type="Pfam" id="PF07963">
    <property type="entry name" value="N_methyl"/>
    <property type="match status" value="1"/>
</dbReference>
<evidence type="ECO:0000313" key="3">
    <source>
        <dbReference type="Proteomes" id="UP001272242"/>
    </source>
</evidence>
<dbReference type="InterPro" id="IPR045584">
    <property type="entry name" value="Pilin-like"/>
</dbReference>
<dbReference type="InterPro" id="IPR011453">
    <property type="entry name" value="DUF1559"/>
</dbReference>
<dbReference type="NCBIfam" id="TIGR02532">
    <property type="entry name" value="IV_pilin_GFxxxE"/>
    <property type="match status" value="1"/>
</dbReference>
<dbReference type="Pfam" id="PF07596">
    <property type="entry name" value="SBP_bac_10"/>
    <property type="match status" value="1"/>
</dbReference>
<name>A0ABU5ESA5_9BACT</name>